<evidence type="ECO:0000313" key="13">
    <source>
        <dbReference type="Proteomes" id="UP000282674"/>
    </source>
</evidence>
<evidence type="ECO:0000256" key="7">
    <source>
        <dbReference type="ARBA" id="ARBA00023136"/>
    </source>
</evidence>
<dbReference type="Pfam" id="PF00005">
    <property type="entry name" value="ABC_tran"/>
    <property type="match status" value="1"/>
</dbReference>
<dbReference type="AlphaFoldDB" id="A0A3M2L9Y1"/>
<evidence type="ECO:0000256" key="6">
    <source>
        <dbReference type="ARBA" id="ARBA00022967"/>
    </source>
</evidence>
<dbReference type="InterPro" id="IPR005894">
    <property type="entry name" value="DrrA"/>
</dbReference>
<dbReference type="OrthoDB" id="9804819at2"/>
<dbReference type="PANTHER" id="PTHR42711:SF19">
    <property type="entry name" value="DOXORUBICIN RESISTANCE ATP-BINDING PROTEIN DRRA"/>
    <property type="match status" value="1"/>
</dbReference>
<evidence type="ECO:0000256" key="4">
    <source>
        <dbReference type="ARBA" id="ARBA00022741"/>
    </source>
</evidence>
<dbReference type="SMART" id="SM00382">
    <property type="entry name" value="AAA"/>
    <property type="match status" value="1"/>
</dbReference>
<evidence type="ECO:0000313" key="12">
    <source>
        <dbReference type="EMBL" id="RMI33856.1"/>
    </source>
</evidence>
<dbReference type="FunFam" id="3.40.50.300:FF:000589">
    <property type="entry name" value="ABC transporter, ATP-binding subunit"/>
    <property type="match status" value="1"/>
</dbReference>
<dbReference type="EMBL" id="RFFG01000175">
    <property type="protein sequence ID" value="RMI33856.1"/>
    <property type="molecule type" value="Genomic_DNA"/>
</dbReference>
<evidence type="ECO:0000256" key="5">
    <source>
        <dbReference type="ARBA" id="ARBA00022840"/>
    </source>
</evidence>
<dbReference type="RefSeq" id="WP_122199880.1">
    <property type="nucleotide sequence ID" value="NZ_JBHSKC010000028.1"/>
</dbReference>
<evidence type="ECO:0000256" key="1">
    <source>
        <dbReference type="ARBA" id="ARBA00004202"/>
    </source>
</evidence>
<dbReference type="PROSITE" id="PS50893">
    <property type="entry name" value="ABC_TRANSPORTER_2"/>
    <property type="match status" value="1"/>
</dbReference>
<dbReference type="GO" id="GO:0043215">
    <property type="term" value="P:daunorubicin transport"/>
    <property type="evidence" value="ECO:0007669"/>
    <property type="project" value="InterPro"/>
</dbReference>
<dbReference type="InterPro" id="IPR003593">
    <property type="entry name" value="AAA+_ATPase"/>
</dbReference>
<evidence type="ECO:0000256" key="3">
    <source>
        <dbReference type="ARBA" id="ARBA00022475"/>
    </source>
</evidence>
<dbReference type="Gene3D" id="3.40.50.300">
    <property type="entry name" value="P-loop containing nucleotide triphosphate hydrolases"/>
    <property type="match status" value="1"/>
</dbReference>
<keyword evidence="5 12" id="KW-0067">ATP-binding</keyword>
<dbReference type="GO" id="GO:0016887">
    <property type="term" value="F:ATP hydrolysis activity"/>
    <property type="evidence" value="ECO:0007669"/>
    <property type="project" value="InterPro"/>
</dbReference>
<dbReference type="GO" id="GO:0046677">
    <property type="term" value="P:response to antibiotic"/>
    <property type="evidence" value="ECO:0007669"/>
    <property type="project" value="UniProtKB-KW"/>
</dbReference>
<feature type="compositionally biased region" description="Low complexity" evidence="10">
    <location>
        <begin position="273"/>
        <end position="292"/>
    </location>
</feature>
<keyword evidence="3" id="KW-1003">Cell membrane</keyword>
<comment type="caution">
    <text evidence="12">The sequence shown here is derived from an EMBL/GenBank/DDBJ whole genome shotgun (WGS) entry which is preliminary data.</text>
</comment>
<reference evidence="12 13" key="1">
    <citation type="submission" date="2018-10" db="EMBL/GenBank/DDBJ databases">
        <title>Isolation from soil.</title>
        <authorList>
            <person name="Hu J."/>
        </authorList>
    </citation>
    <scope>NUCLEOTIDE SEQUENCE [LARGE SCALE GENOMIC DNA]</scope>
    <source>
        <strain evidence="12 13">NEAU-Ht49</strain>
    </source>
</reference>
<evidence type="ECO:0000256" key="9">
    <source>
        <dbReference type="ARBA" id="ARBA00049985"/>
    </source>
</evidence>
<feature type="region of interest" description="Disordered" evidence="10">
    <location>
        <begin position="249"/>
        <end position="313"/>
    </location>
</feature>
<sequence length="378" mass="39565">MAPASDLAIETSGLVKTFGETRAVDGVDLAVRPGTVQGFLGPNGAGKTTTIRVLATLLHPDSGTARVCGHDVVREAATVRSKVSLTGQFASVDEDLSGSDNLFVLARLLGYRPAQARDRSAELLTAFGLEEQADVLVKNFSGGLRRRLDVAASLVVRPDVLFLDEPTTGLDPVSRSRVWAVVRAIVDTGTTVVLTTQYLEEADRLADRIAVIDRGRIIADGTSDELKASVGANALRVRLRDPEQRETAVRVLERELGPDGELTARASRGRSPGGESAQETAGTAEQAGETAGSPGGDPAALTIRVTDGGDGKGVERATRALAELTREGVALADFTFERPSLDEVFLALTGHHAETRGKAGKKGHAAGSQGGRDGQDGS</sequence>
<dbReference type="InterPro" id="IPR050763">
    <property type="entry name" value="ABC_transporter_ATP-binding"/>
</dbReference>
<keyword evidence="6" id="KW-1278">Translocase</keyword>
<keyword evidence="2" id="KW-0813">Transport</keyword>
<keyword evidence="13" id="KW-1185">Reference proteome</keyword>
<dbReference type="GO" id="GO:1900753">
    <property type="term" value="P:doxorubicin transport"/>
    <property type="evidence" value="ECO:0007669"/>
    <property type="project" value="InterPro"/>
</dbReference>
<comment type="similarity">
    <text evidence="9">Belongs to the ABC transporter superfamily. Drug exporter-1 (DrugE1) (TC 3.A.1.105) family.</text>
</comment>
<protein>
    <submittedName>
        <fullName evidence="12">ATP-binding cassette domain-containing protein</fullName>
    </submittedName>
</protein>
<evidence type="ECO:0000256" key="2">
    <source>
        <dbReference type="ARBA" id="ARBA00022448"/>
    </source>
</evidence>
<dbReference type="GO" id="GO:0005886">
    <property type="term" value="C:plasma membrane"/>
    <property type="evidence" value="ECO:0007669"/>
    <property type="project" value="UniProtKB-SubCell"/>
</dbReference>
<dbReference type="InterPro" id="IPR003439">
    <property type="entry name" value="ABC_transporter-like_ATP-bd"/>
</dbReference>
<keyword evidence="4" id="KW-0547">Nucleotide-binding</keyword>
<name>A0A3M2L9Y1_9ACTN</name>
<keyword evidence="7" id="KW-0472">Membrane</keyword>
<accession>A0A3M2L9Y1</accession>
<dbReference type="Proteomes" id="UP000282674">
    <property type="component" value="Unassembled WGS sequence"/>
</dbReference>
<proteinExistence type="inferred from homology"/>
<feature type="domain" description="ABC transporter" evidence="11">
    <location>
        <begin position="9"/>
        <end position="239"/>
    </location>
</feature>
<dbReference type="InterPro" id="IPR027417">
    <property type="entry name" value="P-loop_NTPase"/>
</dbReference>
<dbReference type="SUPFAM" id="SSF52540">
    <property type="entry name" value="P-loop containing nucleoside triphosphate hydrolases"/>
    <property type="match status" value="1"/>
</dbReference>
<evidence type="ECO:0000256" key="10">
    <source>
        <dbReference type="SAM" id="MobiDB-lite"/>
    </source>
</evidence>
<dbReference type="PANTHER" id="PTHR42711">
    <property type="entry name" value="ABC TRANSPORTER ATP-BINDING PROTEIN"/>
    <property type="match status" value="1"/>
</dbReference>
<evidence type="ECO:0000256" key="8">
    <source>
        <dbReference type="ARBA" id="ARBA00023251"/>
    </source>
</evidence>
<comment type="subcellular location">
    <subcellularLocation>
        <location evidence="1">Cell membrane</location>
        <topology evidence="1">Peripheral membrane protein</topology>
    </subcellularLocation>
</comment>
<dbReference type="GO" id="GO:0005524">
    <property type="term" value="F:ATP binding"/>
    <property type="evidence" value="ECO:0007669"/>
    <property type="project" value="UniProtKB-KW"/>
</dbReference>
<keyword evidence="8" id="KW-0046">Antibiotic resistance</keyword>
<evidence type="ECO:0000259" key="11">
    <source>
        <dbReference type="PROSITE" id="PS50893"/>
    </source>
</evidence>
<gene>
    <name evidence="12" type="ORF">EBO15_41230</name>
</gene>
<dbReference type="NCBIfam" id="TIGR01188">
    <property type="entry name" value="drrA"/>
    <property type="match status" value="1"/>
</dbReference>
<feature type="region of interest" description="Disordered" evidence="10">
    <location>
        <begin position="354"/>
        <end position="378"/>
    </location>
</feature>
<organism evidence="12 13">
    <name type="scientific">Actinomadura harenae</name>
    <dbReference type="NCBI Taxonomy" id="2483351"/>
    <lineage>
        <taxon>Bacteria</taxon>
        <taxon>Bacillati</taxon>
        <taxon>Actinomycetota</taxon>
        <taxon>Actinomycetes</taxon>
        <taxon>Streptosporangiales</taxon>
        <taxon>Thermomonosporaceae</taxon>
        <taxon>Actinomadura</taxon>
    </lineage>
</organism>